<proteinExistence type="predicted"/>
<dbReference type="VEuPathDB" id="FungiDB:PCH_Pc13g14830"/>
<reference evidence="1 2" key="1">
    <citation type="journal article" date="2008" name="Nat. Biotechnol.">
        <title>Genome sequencing and analysis of the filamentous fungus Penicillium chrysogenum.</title>
        <authorList>
            <person name="van den Berg M.A."/>
            <person name="Albang R."/>
            <person name="Albermann K."/>
            <person name="Badger J.H."/>
            <person name="Daran J.-M."/>
            <person name="Driessen A.J.M."/>
            <person name="Garcia-Estrada C."/>
            <person name="Fedorova N.D."/>
            <person name="Harris D.M."/>
            <person name="Heijne W.H.M."/>
            <person name="Joardar V.S."/>
            <person name="Kiel J.A.K.W."/>
            <person name="Kovalchuk A."/>
            <person name="Martin J.F."/>
            <person name="Nierman W.C."/>
            <person name="Nijland J.G."/>
            <person name="Pronk J.T."/>
            <person name="Roubos J.A."/>
            <person name="van der Klei I.J."/>
            <person name="van Peij N.N.M.E."/>
            <person name="Veenhuis M."/>
            <person name="von Doehren H."/>
            <person name="Wagner C."/>
            <person name="Wortman J.R."/>
            <person name="Bovenberg R.A.L."/>
        </authorList>
    </citation>
    <scope>NUCLEOTIDE SEQUENCE [LARGE SCALE GENOMIC DNA]</scope>
    <source>
        <strain evidence="2">ATCC 28089 / DSM 1075 / NRRL 1951 / Wisconsin 54-1255</strain>
    </source>
</reference>
<accession>B6H2P1</accession>
<dbReference type="AlphaFoldDB" id="B6H2P1"/>
<dbReference type="HOGENOM" id="CLU_1938847_0_0_1"/>
<dbReference type="EMBL" id="AM920428">
    <property type="protein sequence ID" value="CAP92552.1"/>
    <property type="molecule type" value="Genomic_DNA"/>
</dbReference>
<organism evidence="1 2">
    <name type="scientific">Penicillium rubens (strain ATCC 28089 / DSM 1075 / NRRL 1951 / Wisconsin 54-1255)</name>
    <name type="common">Penicillium chrysogenum</name>
    <dbReference type="NCBI Taxonomy" id="500485"/>
    <lineage>
        <taxon>Eukaryota</taxon>
        <taxon>Fungi</taxon>
        <taxon>Dikarya</taxon>
        <taxon>Ascomycota</taxon>
        <taxon>Pezizomycotina</taxon>
        <taxon>Eurotiomycetes</taxon>
        <taxon>Eurotiomycetidae</taxon>
        <taxon>Eurotiales</taxon>
        <taxon>Aspergillaceae</taxon>
        <taxon>Penicillium</taxon>
        <taxon>Penicillium chrysogenum species complex</taxon>
    </lineage>
</organism>
<evidence type="ECO:0000313" key="2">
    <source>
        <dbReference type="Proteomes" id="UP000000724"/>
    </source>
</evidence>
<dbReference type="OrthoDB" id="10472208at2759"/>
<gene>
    <name evidence="1" type="ORF">Pc13g14830</name>
    <name evidence="1" type="ORF">PCH_Pc13g14830</name>
</gene>
<dbReference type="Proteomes" id="UP000000724">
    <property type="component" value="Contig Pc00c13"/>
</dbReference>
<keyword evidence="2" id="KW-1185">Reference proteome</keyword>
<evidence type="ECO:0000313" key="1">
    <source>
        <dbReference type="EMBL" id="CAP92552.1"/>
    </source>
</evidence>
<protein>
    <submittedName>
        <fullName evidence="1">Uncharacterized protein</fullName>
    </submittedName>
</protein>
<name>B6H2P1_PENRW</name>
<sequence>MATTNSTTRPMMLADVMDLLIEPQEHNSYRALPPRSWGQKYMGRPSIGSPSFQYWYMRIRSRSQDPSRVLIAHVIDTRAFRGIVTVEFALRPGAPSAEPELSTCERHDDAETRPIGMWHIRDDTTFVEWE</sequence>